<keyword evidence="2 9" id="KW-0813">Transport</keyword>
<dbReference type="VEuPathDB" id="FungiDB:SJAG_04966"/>
<dbReference type="GO" id="GO:0033263">
    <property type="term" value="C:CORVET complex"/>
    <property type="evidence" value="ECO:0007669"/>
    <property type="project" value="UniProtKB-UniRule"/>
</dbReference>
<keyword evidence="15" id="KW-1185">Reference proteome</keyword>
<dbReference type="SUPFAM" id="SSF57850">
    <property type="entry name" value="RING/U-box"/>
    <property type="match status" value="1"/>
</dbReference>
<evidence type="ECO:0000313" key="14">
    <source>
        <dbReference type="JaponicusDB" id="SJAG_04966"/>
    </source>
</evidence>
<dbReference type="EMBL" id="KE651167">
    <property type="protein sequence ID" value="EEB09740.1"/>
    <property type="molecule type" value="Genomic_DNA"/>
</dbReference>
<dbReference type="InterPro" id="IPR057307">
    <property type="entry name" value="PEP5_VPS11_N"/>
</dbReference>
<dbReference type="InterPro" id="IPR000547">
    <property type="entry name" value="Clathrin_H-chain/VPS_repeat"/>
</dbReference>
<dbReference type="GO" id="GO:0000329">
    <property type="term" value="C:fungal-type vacuole membrane"/>
    <property type="evidence" value="ECO:0007669"/>
    <property type="project" value="UniProtKB-UniRule"/>
</dbReference>
<dbReference type="PROSITE" id="PS50089">
    <property type="entry name" value="ZF_RING_2"/>
    <property type="match status" value="1"/>
</dbReference>
<dbReference type="InterPro" id="IPR016528">
    <property type="entry name" value="VPS11"/>
</dbReference>
<dbReference type="PANTHER" id="PTHR23323">
    <property type="entry name" value="VACUOLAR PROTEIN SORTING-ASSOCIATED PROTEIN"/>
    <property type="match status" value="1"/>
</dbReference>
<dbReference type="eggNOG" id="KOG2114">
    <property type="taxonomic scope" value="Eukaryota"/>
</dbReference>
<dbReference type="Gene3D" id="2.130.10.10">
    <property type="entry name" value="YVTN repeat-like/Quinoprotein amine dehydrogenase"/>
    <property type="match status" value="1"/>
</dbReference>
<evidence type="ECO:0000256" key="10">
    <source>
        <dbReference type="PROSITE-ProRule" id="PRU00175"/>
    </source>
</evidence>
<comment type="subunit">
    <text evidence="9">Component of the homotypic vacuole fusion and vacuole protein sorting (HOPS) complex. Component of the class C core vacuole/endosome tethering (CORVET) complex.</text>
</comment>
<evidence type="ECO:0000313" key="15">
    <source>
        <dbReference type="Proteomes" id="UP000001744"/>
    </source>
</evidence>
<dbReference type="SMART" id="SM00299">
    <property type="entry name" value="CLH"/>
    <property type="match status" value="1"/>
</dbReference>
<dbReference type="GO" id="GO:0005768">
    <property type="term" value="C:endosome"/>
    <property type="evidence" value="ECO:0000318"/>
    <property type="project" value="GO_Central"/>
</dbReference>
<feature type="repeat" description="CHCR" evidence="11">
    <location>
        <begin position="403"/>
        <end position="547"/>
    </location>
</feature>
<evidence type="ECO:0000256" key="4">
    <source>
        <dbReference type="ARBA" id="ARBA00022771"/>
    </source>
</evidence>
<sequence>MTLHVSNWKRLSLYHKRDRTRCFNRSFTCVSSRESYIVAGYSDGSIHILKDTFENFQTLELPLKVTVQQIIWLSADSFVTLSSVPDHDSESNVIIYCYKLIREPATDSSRDEFVLVNEHIIAVREPPYPITAFDLSLDARTLICGFASGLVISIKGDFLRDRSLRLSVLHQLKEPVTNVKFDIQEPNLLYVATTGKLITISGKVVSVLDHLGVAMNCMDKFNTPLTRDSVSYSLVCARSETVSFIRANTLDSFLLFYGEKHYACVNGDILAIVFTPSAKSNSKGTVVPGIGYDKKSETLCRIMLLDIKQQLIVWEDIVPTHVAHVLSRGSKTFILTVDGYVQELEALSLQKELKLLTKRSMFDIALELAEQHRIPLEERRKLVLQYADYLFRQGSFSEAVKYYISEIQSCRATEICRKFLEVNEIGNLVRFLEALNFHLLASQDHLMLLLSSYIKLKRYSSIEHLLDKGGFNIMSAYDICYKSGLYEQALRLAKANGLHERVIDLLVEEGKYLMAIEYLKQMEPDVLESLLLISGHSLISNLPKETTELFISYYTGTYYPIRKEQKDTNLKQTKSAPYFLSLMPYSNPLVSLDGVIPEQSTHEDGVTKTPESAKTSLAELPNPQNCFHIFVQHIDCFIVFLESLLTKTNTEHQTFIATSLFEAYVRKSRNDISAEGAIYEKKANALLSESEVHLDLNRVFLISQILDFDEGVRYVQGKTGQMLDMFRSYCQKNDVNRALAMLRTHGNEVQELYTIMLNYFCTDGNVDGWEKEFQKVLQFVITNRLVSTPQLVDILSRSSSLTFGDIKQALRNMLRFFESAIGANGRQIEGKNRRIHAISEQLQILKSSAFVVQETVCSACGSELEPPVVHFRCHHSYHMRCIEDECPHCKWSSQL</sequence>
<evidence type="ECO:0000256" key="9">
    <source>
        <dbReference type="PIRNR" id="PIRNR007860"/>
    </source>
</evidence>
<evidence type="ECO:0000256" key="3">
    <source>
        <dbReference type="ARBA" id="ARBA00022723"/>
    </source>
</evidence>
<keyword evidence="9" id="KW-0833">Ubl conjugation pathway</keyword>
<dbReference type="Pfam" id="PF23341">
    <property type="entry name" value="PEP5_VPS11_N"/>
    <property type="match status" value="1"/>
</dbReference>
<dbReference type="OMA" id="LMTMEFK"/>
<keyword evidence="5" id="KW-0862">Zinc</keyword>
<reference evidence="13 15" key="1">
    <citation type="journal article" date="2011" name="Science">
        <title>Comparative functional genomics of the fission yeasts.</title>
        <authorList>
            <person name="Rhind N."/>
            <person name="Chen Z."/>
            <person name="Yassour M."/>
            <person name="Thompson D.A."/>
            <person name="Haas B.J."/>
            <person name="Habib N."/>
            <person name="Wapinski I."/>
            <person name="Roy S."/>
            <person name="Lin M.F."/>
            <person name="Heiman D.I."/>
            <person name="Young S.K."/>
            <person name="Furuya K."/>
            <person name="Guo Y."/>
            <person name="Pidoux A."/>
            <person name="Chen H.M."/>
            <person name="Robbertse B."/>
            <person name="Goldberg J.M."/>
            <person name="Aoki K."/>
            <person name="Bayne E.H."/>
            <person name="Berlin A.M."/>
            <person name="Desjardins C.A."/>
            <person name="Dobbs E."/>
            <person name="Dukaj L."/>
            <person name="Fan L."/>
            <person name="FitzGerald M.G."/>
            <person name="French C."/>
            <person name="Gujja S."/>
            <person name="Hansen K."/>
            <person name="Keifenheim D."/>
            <person name="Levin J.Z."/>
            <person name="Mosher R.A."/>
            <person name="Mueller C.A."/>
            <person name="Pfiffner J."/>
            <person name="Priest M."/>
            <person name="Russ C."/>
            <person name="Smialowska A."/>
            <person name="Swoboda P."/>
            <person name="Sykes S.M."/>
            <person name="Vaughn M."/>
            <person name="Vengrova S."/>
            <person name="Yoder R."/>
            <person name="Zeng Q."/>
            <person name="Allshire R."/>
            <person name="Baulcombe D."/>
            <person name="Birren B.W."/>
            <person name="Brown W."/>
            <person name="Ekwall K."/>
            <person name="Kellis M."/>
            <person name="Leatherwood J."/>
            <person name="Levin H."/>
            <person name="Margalit H."/>
            <person name="Martienssen R."/>
            <person name="Nieduszynski C.A."/>
            <person name="Spatafora J.W."/>
            <person name="Friedman N."/>
            <person name="Dalgaard J.Z."/>
            <person name="Baumann P."/>
            <person name="Niki H."/>
            <person name="Regev A."/>
            <person name="Nusbaum C."/>
        </authorList>
    </citation>
    <scope>NUCLEOTIDE SEQUENCE [LARGE SCALE GENOMIC DNA]</scope>
    <source>
        <strain evidence="15">yFS275 / FY16936</strain>
    </source>
</reference>
<evidence type="ECO:0000313" key="13">
    <source>
        <dbReference type="EMBL" id="EEB09740.1"/>
    </source>
</evidence>
<dbReference type="STRING" id="402676.B6K886"/>
<gene>
    <name evidence="14" type="primary">vps11</name>
    <name evidence="13" type="ORF">SJAG_04966</name>
</gene>
<dbReference type="EC" id="2.3.2.27" evidence="9"/>
<keyword evidence="9" id="KW-0808">Transferase</keyword>
<name>B6K886_SCHJY</name>
<dbReference type="GO" id="GO:0007032">
    <property type="term" value="P:endosome organization"/>
    <property type="evidence" value="ECO:0000318"/>
    <property type="project" value="GO_Central"/>
</dbReference>
<comment type="subcellular location">
    <subcellularLocation>
        <location evidence="8">Endomembrane system</location>
        <topology evidence="8">Peripheral membrane protein</topology>
        <orientation evidence="8">Cytoplasmic side</orientation>
    </subcellularLocation>
    <subcellularLocation>
        <location evidence="9">Vacuole membrane</location>
        <topology evidence="9">Peripheral membrane protein</topology>
        <orientation evidence="9">Cytoplasmic side</orientation>
    </subcellularLocation>
</comment>
<dbReference type="GO" id="GO:0048284">
    <property type="term" value="P:organelle fusion"/>
    <property type="evidence" value="ECO:0000318"/>
    <property type="project" value="GO_Central"/>
</dbReference>
<dbReference type="Pfam" id="PF17122">
    <property type="entry name" value="zf-C3H2C3"/>
    <property type="match status" value="1"/>
</dbReference>
<keyword evidence="3" id="KW-0479">Metal-binding</keyword>
<dbReference type="PIRSF" id="PIRSF007860">
    <property type="entry name" value="VPS11"/>
    <property type="match status" value="1"/>
</dbReference>
<evidence type="ECO:0000256" key="6">
    <source>
        <dbReference type="ARBA" id="ARBA00022927"/>
    </source>
</evidence>
<dbReference type="InterPro" id="IPR001841">
    <property type="entry name" value="Znf_RING"/>
</dbReference>
<dbReference type="GO" id="GO:0007033">
    <property type="term" value="P:vacuole organization"/>
    <property type="evidence" value="ECO:0000318"/>
    <property type="project" value="GO_Central"/>
</dbReference>
<organism evidence="13 15">
    <name type="scientific">Schizosaccharomyces japonicus (strain yFS275 / FY16936)</name>
    <name type="common">Fission yeast</name>
    <dbReference type="NCBI Taxonomy" id="402676"/>
    <lineage>
        <taxon>Eukaryota</taxon>
        <taxon>Fungi</taxon>
        <taxon>Dikarya</taxon>
        <taxon>Ascomycota</taxon>
        <taxon>Taphrinomycotina</taxon>
        <taxon>Schizosaccharomycetes</taxon>
        <taxon>Schizosaccharomycetales</taxon>
        <taxon>Schizosaccharomycetaceae</taxon>
        <taxon>Schizosaccharomyces</taxon>
    </lineage>
</organism>
<evidence type="ECO:0000256" key="1">
    <source>
        <dbReference type="ARBA" id="ARBA00007070"/>
    </source>
</evidence>
<evidence type="ECO:0000256" key="8">
    <source>
        <dbReference type="ARBA" id="ARBA00029433"/>
    </source>
</evidence>
<dbReference type="GO" id="GO:0006886">
    <property type="term" value="P:intracellular protein transport"/>
    <property type="evidence" value="ECO:0007669"/>
    <property type="project" value="UniProtKB-UniRule"/>
</dbReference>
<accession>B6K886</accession>
<dbReference type="OrthoDB" id="26184at2759"/>
<dbReference type="SUPFAM" id="SSF50978">
    <property type="entry name" value="WD40 repeat-like"/>
    <property type="match status" value="1"/>
</dbReference>
<evidence type="ECO:0000256" key="5">
    <source>
        <dbReference type="ARBA" id="ARBA00022833"/>
    </source>
</evidence>
<dbReference type="InterPro" id="IPR015943">
    <property type="entry name" value="WD40/YVTN_repeat-like_dom_sf"/>
</dbReference>
<keyword evidence="9" id="KW-0926">Vacuole</keyword>
<comment type="similarity">
    <text evidence="1 9">Belongs to the VPS11 family.</text>
</comment>
<keyword evidence="6 9" id="KW-0653">Protein transport</keyword>
<evidence type="ECO:0000256" key="2">
    <source>
        <dbReference type="ARBA" id="ARBA00022448"/>
    </source>
</evidence>
<dbReference type="GO" id="GO:0030897">
    <property type="term" value="C:HOPS complex"/>
    <property type="evidence" value="ECO:0000318"/>
    <property type="project" value="GO_Central"/>
</dbReference>
<evidence type="ECO:0000256" key="7">
    <source>
        <dbReference type="ARBA" id="ARBA00023136"/>
    </source>
</evidence>
<dbReference type="AlphaFoldDB" id="B6K886"/>
<dbReference type="GO" id="GO:0061630">
    <property type="term" value="F:ubiquitin protein ligase activity"/>
    <property type="evidence" value="ECO:0007669"/>
    <property type="project" value="UniProtKB-EC"/>
</dbReference>
<dbReference type="GO" id="GO:0030674">
    <property type="term" value="F:protein-macromolecule adaptor activity"/>
    <property type="evidence" value="ECO:0000318"/>
    <property type="project" value="GO_Central"/>
</dbReference>
<dbReference type="InterPro" id="IPR057308">
    <property type="entry name" value="CHCR_PEP5_VPS11"/>
</dbReference>
<feature type="domain" description="RING-type" evidence="12">
    <location>
        <begin position="857"/>
        <end position="890"/>
    </location>
</feature>
<dbReference type="CDD" id="cd16688">
    <property type="entry name" value="RING-H2_Vps11"/>
    <property type="match status" value="1"/>
</dbReference>
<comment type="catalytic activity">
    <reaction evidence="9">
        <text>S-ubiquitinyl-[E2 ubiquitin-conjugating enzyme]-L-cysteine + [acceptor protein]-L-lysine = [E2 ubiquitin-conjugating enzyme]-L-cysteine + N(6)-ubiquitinyl-[acceptor protein]-L-lysine.</text>
        <dbReference type="EC" id="2.3.2.27"/>
    </reaction>
</comment>
<dbReference type="InterPro" id="IPR036322">
    <property type="entry name" value="WD40_repeat_dom_sf"/>
</dbReference>
<dbReference type="GO" id="GO:0006904">
    <property type="term" value="P:vesicle docking involved in exocytosis"/>
    <property type="evidence" value="ECO:0000318"/>
    <property type="project" value="GO_Central"/>
</dbReference>
<dbReference type="RefSeq" id="XP_002176033.1">
    <property type="nucleotide sequence ID" value="XM_002175997.2"/>
</dbReference>
<dbReference type="Pfam" id="PF23356">
    <property type="entry name" value="TPR_PEP5_VPS11"/>
    <property type="match status" value="2"/>
</dbReference>
<dbReference type="Proteomes" id="UP000001744">
    <property type="component" value="Unassembled WGS sequence"/>
</dbReference>
<evidence type="ECO:0000256" key="11">
    <source>
        <dbReference type="PROSITE-ProRule" id="PRU01006"/>
    </source>
</evidence>
<dbReference type="GeneID" id="7050395"/>
<keyword evidence="7 9" id="KW-0472">Membrane</keyword>
<protein>
    <recommendedName>
        <fullName evidence="9">E3 ubiquitin-protein ligase PEP5</fullName>
        <ecNumber evidence="9">2.3.2.27</ecNumber>
    </recommendedName>
</protein>
<keyword evidence="4 10" id="KW-0863">Zinc-finger</keyword>
<evidence type="ECO:0000259" key="12">
    <source>
        <dbReference type="PROSITE" id="PS50089"/>
    </source>
</evidence>
<proteinExistence type="inferred from homology"/>
<dbReference type="GO" id="GO:0008270">
    <property type="term" value="F:zinc ion binding"/>
    <property type="evidence" value="ECO:0007669"/>
    <property type="project" value="UniProtKB-KW"/>
</dbReference>
<dbReference type="PANTHER" id="PTHR23323:SF24">
    <property type="entry name" value="VACUOLAR PROTEIN SORTING-ASSOCIATED PROTEIN 11 HOMOLOG"/>
    <property type="match status" value="1"/>
</dbReference>
<dbReference type="JaponicusDB" id="SJAG_04966">
    <property type="gene designation" value="vps11"/>
</dbReference>
<dbReference type="HOGENOM" id="CLU_001287_0_0_1"/>
<dbReference type="PROSITE" id="PS50236">
    <property type="entry name" value="CHCR"/>
    <property type="match status" value="1"/>
</dbReference>